<dbReference type="EMBL" id="JBHTAJ010000037">
    <property type="protein sequence ID" value="MFC7181849.1"/>
    <property type="molecule type" value="Genomic_DNA"/>
</dbReference>
<evidence type="ECO:0000313" key="1">
    <source>
        <dbReference type="EMBL" id="MFC7181849.1"/>
    </source>
</evidence>
<dbReference type="RefSeq" id="WP_345705426.1">
    <property type="nucleotide sequence ID" value="NZ_BAABKV010000001.1"/>
</dbReference>
<accession>A0ABW2FX50</accession>
<dbReference type="InterPro" id="IPR001544">
    <property type="entry name" value="Aminotrans_IV"/>
</dbReference>
<sequence length="255" mass="27305">MAELDGRPVDPAQLQALALTNYGHFTTMLVTDGLVRGLELHLARLARDCRTLFGAELDVERVRAHARRAAPAAGAAVVRVTVFDPALDVGTIGAPAHPRVLVTTRPAGAAEPPPLRVRTVRYEREMPEVKGVGLFGALRHRREAQAAGFDDALFADRTGAWSEGGTWNVGFVREGEVVWPEARQLHGVTMELVRPLGPCRTAEVREAAGFEAAFATNAAVGLRPLAAVDSVRLAPVHPVVEALREAYAALPGEPL</sequence>
<dbReference type="SUPFAM" id="SSF56752">
    <property type="entry name" value="D-aminoacid aminotransferase-like PLP-dependent enzymes"/>
    <property type="match status" value="1"/>
</dbReference>
<evidence type="ECO:0000313" key="2">
    <source>
        <dbReference type="Proteomes" id="UP001596435"/>
    </source>
</evidence>
<proteinExistence type="predicted"/>
<comment type="caution">
    <text evidence="1">The sequence shown here is derived from an EMBL/GenBank/DDBJ whole genome shotgun (WGS) entry which is preliminary data.</text>
</comment>
<dbReference type="Gene3D" id="3.20.10.10">
    <property type="entry name" value="D-amino Acid Aminotransferase, subunit A, domain 2"/>
    <property type="match status" value="1"/>
</dbReference>
<name>A0ABW2FX50_9ACTN</name>
<keyword evidence="1" id="KW-0032">Aminotransferase</keyword>
<gene>
    <name evidence="1" type="ORF">ACFQMG_20050</name>
</gene>
<dbReference type="InterPro" id="IPR043131">
    <property type="entry name" value="BCAT-like_N"/>
</dbReference>
<dbReference type="NCBIfam" id="NF006734">
    <property type="entry name" value="PRK09266.1"/>
    <property type="match status" value="1"/>
</dbReference>
<dbReference type="Proteomes" id="UP001596435">
    <property type="component" value="Unassembled WGS sequence"/>
</dbReference>
<dbReference type="InterPro" id="IPR036038">
    <property type="entry name" value="Aminotransferase-like"/>
</dbReference>
<reference evidence="2" key="1">
    <citation type="journal article" date="2019" name="Int. J. Syst. Evol. Microbiol.">
        <title>The Global Catalogue of Microorganisms (GCM) 10K type strain sequencing project: providing services to taxonomists for standard genome sequencing and annotation.</title>
        <authorList>
            <consortium name="The Broad Institute Genomics Platform"/>
            <consortium name="The Broad Institute Genome Sequencing Center for Infectious Disease"/>
            <person name="Wu L."/>
            <person name="Ma J."/>
        </authorList>
    </citation>
    <scope>NUCLEOTIDE SEQUENCE [LARGE SCALE GENOMIC DNA]</scope>
    <source>
        <strain evidence="2">CGMCC 1.12859</strain>
    </source>
</reference>
<protein>
    <submittedName>
        <fullName evidence="1">Aminotransferase class IV</fullName>
    </submittedName>
</protein>
<dbReference type="Pfam" id="PF01063">
    <property type="entry name" value="Aminotran_4"/>
    <property type="match status" value="1"/>
</dbReference>
<keyword evidence="2" id="KW-1185">Reference proteome</keyword>
<organism evidence="1 2">
    <name type="scientific">Kitasatospora paranensis</name>
    <dbReference type="NCBI Taxonomy" id="258053"/>
    <lineage>
        <taxon>Bacteria</taxon>
        <taxon>Bacillati</taxon>
        <taxon>Actinomycetota</taxon>
        <taxon>Actinomycetes</taxon>
        <taxon>Kitasatosporales</taxon>
        <taxon>Streptomycetaceae</taxon>
        <taxon>Kitasatospora</taxon>
    </lineage>
</organism>
<dbReference type="InterPro" id="IPR043132">
    <property type="entry name" value="BCAT-like_C"/>
</dbReference>
<dbReference type="GO" id="GO:0008483">
    <property type="term" value="F:transaminase activity"/>
    <property type="evidence" value="ECO:0007669"/>
    <property type="project" value="UniProtKB-KW"/>
</dbReference>
<dbReference type="Gene3D" id="3.30.470.10">
    <property type="match status" value="1"/>
</dbReference>
<keyword evidence="1" id="KW-0808">Transferase</keyword>